<dbReference type="GO" id="GO:0005829">
    <property type="term" value="C:cytosol"/>
    <property type="evidence" value="ECO:0007669"/>
    <property type="project" value="TreeGrafter"/>
</dbReference>
<accession>X1G8K4</accession>
<evidence type="ECO:0000313" key="1">
    <source>
        <dbReference type="EMBL" id="GAH37899.1"/>
    </source>
</evidence>
<dbReference type="PANTHER" id="PTHR37689:SF1">
    <property type="entry name" value="PROTEIN FDHE"/>
    <property type="match status" value="1"/>
</dbReference>
<proteinExistence type="predicted"/>
<dbReference type="GO" id="GO:0008199">
    <property type="term" value="F:ferric iron binding"/>
    <property type="evidence" value="ECO:0007669"/>
    <property type="project" value="TreeGrafter"/>
</dbReference>
<reference evidence="1" key="1">
    <citation type="journal article" date="2014" name="Front. Microbiol.">
        <title>High frequency of phylogenetically diverse reductive dehalogenase-homologous genes in deep subseafloor sedimentary metagenomes.</title>
        <authorList>
            <person name="Kawai M."/>
            <person name="Futagami T."/>
            <person name="Toyoda A."/>
            <person name="Takaki Y."/>
            <person name="Nishi S."/>
            <person name="Hori S."/>
            <person name="Arai W."/>
            <person name="Tsubouchi T."/>
            <person name="Morono Y."/>
            <person name="Uchiyama I."/>
            <person name="Ito T."/>
            <person name="Fujiyama A."/>
            <person name="Inagaki F."/>
            <person name="Takami H."/>
        </authorList>
    </citation>
    <scope>NUCLEOTIDE SEQUENCE</scope>
    <source>
        <strain evidence="1">Expedition CK06-06</strain>
    </source>
</reference>
<dbReference type="InterPro" id="IPR024064">
    <property type="entry name" value="FdhE-like_sf"/>
</dbReference>
<dbReference type="InterPro" id="IPR006452">
    <property type="entry name" value="Formate_DH_accessory"/>
</dbReference>
<name>X1G8K4_9ZZZZ</name>
<dbReference type="Gene3D" id="3.90.1670.10">
    <property type="entry name" value="FdhE-like domain"/>
    <property type="match status" value="1"/>
</dbReference>
<dbReference type="PANTHER" id="PTHR37689">
    <property type="entry name" value="PROTEIN FDHE"/>
    <property type="match status" value="1"/>
</dbReference>
<organism evidence="1">
    <name type="scientific">marine sediment metagenome</name>
    <dbReference type="NCBI Taxonomy" id="412755"/>
    <lineage>
        <taxon>unclassified sequences</taxon>
        <taxon>metagenomes</taxon>
        <taxon>ecological metagenomes</taxon>
    </lineage>
</organism>
<protein>
    <submittedName>
        <fullName evidence="1">Uncharacterized protein</fullName>
    </submittedName>
</protein>
<dbReference type="AlphaFoldDB" id="X1G8K4"/>
<feature type="non-terminal residue" evidence="1">
    <location>
        <position position="1"/>
    </location>
</feature>
<dbReference type="SUPFAM" id="SSF144020">
    <property type="entry name" value="FdhE-like"/>
    <property type="match status" value="1"/>
</dbReference>
<comment type="caution">
    <text evidence="1">The sequence shown here is derived from an EMBL/GenBank/DDBJ whole genome shotgun (WGS) entry which is preliminary data.</text>
</comment>
<sequence>WLFQRLECPYCGTKDQNALAYFADDEGLYRLYVCEQCHTYIKAIDLRHTESEVLLQLERVMTLDLDRQGQEKGYQPGYSRISSRVIPQSEGS</sequence>
<gene>
    <name evidence="1" type="ORF">S03H2_10820</name>
</gene>
<dbReference type="GO" id="GO:0051604">
    <property type="term" value="P:protein maturation"/>
    <property type="evidence" value="ECO:0007669"/>
    <property type="project" value="TreeGrafter"/>
</dbReference>
<dbReference type="EMBL" id="BARU01005540">
    <property type="protein sequence ID" value="GAH37899.1"/>
    <property type="molecule type" value="Genomic_DNA"/>
</dbReference>